<evidence type="ECO:0000313" key="3">
    <source>
        <dbReference type="Proteomes" id="UP000010296"/>
    </source>
</evidence>
<protein>
    <submittedName>
        <fullName evidence="2">Phosphopantothenate--cysteine ligase</fullName>
        <ecNumber evidence="2">6.3.2.5</ecNumber>
    </submittedName>
</protein>
<dbReference type="STRING" id="888064.HMPREF9088_1733"/>
<accession>E6LH93</accession>
<dbReference type="EMBL" id="AEPV01000067">
    <property type="protein sequence ID" value="EFU73425.1"/>
    <property type="molecule type" value="Genomic_DNA"/>
</dbReference>
<dbReference type="Gene3D" id="3.40.50.10300">
    <property type="entry name" value="CoaB-like"/>
    <property type="match status" value="1"/>
</dbReference>
<sequence>MRILVTLGGTSEKIDDVRSITNHATGTLGTLIASAFEQSGATVDVIASASAIKPNESSKLHVTTIHDTYELSQALERCMKEHVYDAVIHSMAVSDFTTETVYSEEQFLTQMNQWHLAHPNQTLDKESLATFLANKPEVNETKLSSNTNHLVLFLQKTPKVIQMIKSLQPKTCLVGFKLLVDVSKDDLFAVAEASRKKSQADFVLANDLTSIAGNDHIGYLLNEHGIVAQAETKPAIAQMLVDQLKHIN</sequence>
<proteinExistence type="predicted"/>
<dbReference type="HOGENOM" id="CLU_033319_1_1_9"/>
<dbReference type="SUPFAM" id="SSF102645">
    <property type="entry name" value="CoaB-like"/>
    <property type="match status" value="1"/>
</dbReference>
<dbReference type="Pfam" id="PF04127">
    <property type="entry name" value="DFP"/>
    <property type="match status" value="2"/>
</dbReference>
<dbReference type="NCBIfam" id="TIGR02114">
    <property type="entry name" value="coaB_strep"/>
    <property type="match status" value="1"/>
</dbReference>
<feature type="domain" description="DNA/pantothenate metabolism flavoprotein C-terminal" evidence="1">
    <location>
        <begin position="137"/>
        <end position="245"/>
    </location>
</feature>
<comment type="caution">
    <text evidence="2">The sequence shown here is derived from an EMBL/GenBank/DDBJ whole genome shotgun (WGS) entry which is preliminary data.</text>
</comment>
<keyword evidence="2" id="KW-0436">Ligase</keyword>
<evidence type="ECO:0000259" key="1">
    <source>
        <dbReference type="Pfam" id="PF04127"/>
    </source>
</evidence>
<dbReference type="GO" id="GO:0015937">
    <property type="term" value="P:coenzyme A biosynthetic process"/>
    <property type="evidence" value="ECO:0007669"/>
    <property type="project" value="UniProtKB-ARBA"/>
</dbReference>
<keyword evidence="3" id="KW-1185">Reference proteome</keyword>
<feature type="domain" description="DNA/pantothenate metabolism flavoprotein C-terminal" evidence="1">
    <location>
        <begin position="2"/>
        <end position="103"/>
    </location>
</feature>
<evidence type="ECO:0000313" key="2">
    <source>
        <dbReference type="EMBL" id="EFU73425.1"/>
    </source>
</evidence>
<dbReference type="InterPro" id="IPR035929">
    <property type="entry name" value="CoaB-like_sf"/>
</dbReference>
<dbReference type="OrthoDB" id="9802554at2"/>
<dbReference type="AlphaFoldDB" id="E6LH93"/>
<dbReference type="InterPro" id="IPR007085">
    <property type="entry name" value="DNA/pantothenate-metab_flavo_C"/>
</dbReference>
<dbReference type="EC" id="6.3.2.5" evidence="2"/>
<name>E6LH93_ENTI1</name>
<dbReference type="GO" id="GO:0004632">
    <property type="term" value="F:phosphopantothenate--cysteine ligase activity"/>
    <property type="evidence" value="ECO:0007669"/>
    <property type="project" value="UniProtKB-EC"/>
</dbReference>
<dbReference type="eggNOG" id="COG0452">
    <property type="taxonomic scope" value="Bacteria"/>
</dbReference>
<gene>
    <name evidence="2" type="primary">coaB</name>
    <name evidence="2" type="ORF">HMPREF9088_1733</name>
</gene>
<dbReference type="InterPro" id="IPR011848">
    <property type="entry name" value="CoaB_strep"/>
</dbReference>
<organism evidence="2 3">
    <name type="scientific">Enterococcus italicus (strain DSM 15952 / CCUG 50447 / LMG 22039 / TP 1.5)</name>
    <dbReference type="NCBI Taxonomy" id="888064"/>
    <lineage>
        <taxon>Bacteria</taxon>
        <taxon>Bacillati</taxon>
        <taxon>Bacillota</taxon>
        <taxon>Bacilli</taxon>
        <taxon>Lactobacillales</taxon>
        <taxon>Enterococcaceae</taxon>
        <taxon>Enterococcus</taxon>
    </lineage>
</organism>
<dbReference type="Proteomes" id="UP000010296">
    <property type="component" value="Unassembled WGS sequence"/>
</dbReference>
<reference evidence="2 3" key="1">
    <citation type="submission" date="2010-12" db="EMBL/GenBank/DDBJ databases">
        <authorList>
            <person name="Muzny D."/>
            <person name="Qin X."/>
            <person name="Deng J."/>
            <person name="Jiang H."/>
            <person name="Liu Y."/>
            <person name="Qu J."/>
            <person name="Song X.-Z."/>
            <person name="Zhang L."/>
            <person name="Thornton R."/>
            <person name="Coyle M."/>
            <person name="Francisco L."/>
            <person name="Jackson L."/>
            <person name="Javaid M."/>
            <person name="Korchina V."/>
            <person name="Kovar C."/>
            <person name="Mata R."/>
            <person name="Mathew T."/>
            <person name="Ngo R."/>
            <person name="Nguyen L."/>
            <person name="Nguyen N."/>
            <person name="Okwuonu G."/>
            <person name="Ongeri F."/>
            <person name="Pham C."/>
            <person name="Simmons D."/>
            <person name="Wilczek-Boney K."/>
            <person name="Hale W."/>
            <person name="Jakkamsetti A."/>
            <person name="Pham P."/>
            <person name="Ruth R."/>
            <person name="San Lucas F."/>
            <person name="Warren J."/>
            <person name="Zhang J."/>
            <person name="Zhao Z."/>
            <person name="Zhou C."/>
            <person name="Zhu D."/>
            <person name="Lee S."/>
            <person name="Bess C."/>
            <person name="Blankenburg K."/>
            <person name="Forbes L."/>
            <person name="Fu Q."/>
            <person name="Gubbala S."/>
            <person name="Hirani K."/>
            <person name="Jayaseelan J.C."/>
            <person name="Lara F."/>
            <person name="Munidasa M."/>
            <person name="Palculict T."/>
            <person name="Patil S."/>
            <person name="Pu L.-L."/>
            <person name="Saada N."/>
            <person name="Tang L."/>
            <person name="Weissenberger G."/>
            <person name="Zhu Y."/>
            <person name="Hemphill L."/>
            <person name="Shang Y."/>
            <person name="Youmans B."/>
            <person name="Ayvaz T."/>
            <person name="Ross M."/>
            <person name="Santibanez J."/>
            <person name="Aqrawi P."/>
            <person name="Gross S."/>
            <person name="Joshi V."/>
            <person name="Fowler G."/>
            <person name="Nazareth L."/>
            <person name="Reid J."/>
            <person name="Worley K."/>
            <person name="Petrosino J."/>
            <person name="Highlander S."/>
            <person name="Gibbs R."/>
        </authorList>
    </citation>
    <scope>NUCLEOTIDE SEQUENCE [LARGE SCALE GENOMIC DNA]</scope>
    <source>
        <strain evidence="3">DSM 15952 / CCUG 50447 / LMG 22039 / TP 1.5</strain>
    </source>
</reference>
<dbReference type="RefSeq" id="WP_007208746.1">
    <property type="nucleotide sequence ID" value="NZ_GL622241.1"/>
</dbReference>